<proteinExistence type="predicted"/>
<dbReference type="GO" id="GO:0006310">
    <property type="term" value="P:DNA recombination"/>
    <property type="evidence" value="ECO:0007669"/>
    <property type="project" value="UniProtKB-KW"/>
</dbReference>
<reference evidence="19 20" key="1">
    <citation type="submission" date="2015-08" db="EMBL/GenBank/DDBJ databases">
        <title>Next Generation Sequencing and Analysis of the Genome of Puccinia sorghi L Schw, the Causal Agent of Maize Common Rust.</title>
        <authorList>
            <person name="Rochi L."/>
            <person name="Burguener G."/>
            <person name="Darino M."/>
            <person name="Turjanski A."/>
            <person name="Kreff E."/>
            <person name="Dieguez M.J."/>
            <person name="Sacco F."/>
        </authorList>
    </citation>
    <scope>NUCLEOTIDE SEQUENCE [LARGE SCALE GENOMIC DNA]</scope>
    <source>
        <strain evidence="19 20">RO10H11247</strain>
    </source>
</reference>
<dbReference type="GO" id="GO:0005524">
    <property type="term" value="F:ATP binding"/>
    <property type="evidence" value="ECO:0007669"/>
    <property type="project" value="UniProtKB-KW"/>
</dbReference>
<dbReference type="InterPro" id="IPR036397">
    <property type="entry name" value="RNaseH_sf"/>
</dbReference>
<dbReference type="AlphaFoldDB" id="A0A0L6UT48"/>
<evidence type="ECO:0000256" key="9">
    <source>
        <dbReference type="ARBA" id="ARBA00022801"/>
    </source>
</evidence>
<keyword evidence="15" id="KW-0917">Virion maturation</keyword>
<evidence type="ECO:0000256" key="7">
    <source>
        <dbReference type="ARBA" id="ARBA00022741"/>
    </source>
</evidence>
<dbReference type="PANTHER" id="PTHR42648">
    <property type="entry name" value="TRANSPOSASE, PUTATIVE-RELATED"/>
    <property type="match status" value="1"/>
</dbReference>
<dbReference type="OrthoDB" id="2504515at2759"/>
<dbReference type="GO" id="GO:0015074">
    <property type="term" value="P:DNA integration"/>
    <property type="evidence" value="ECO:0007669"/>
    <property type="project" value="UniProtKB-KW"/>
</dbReference>
<keyword evidence="11" id="KW-0460">Magnesium</keyword>
<keyword evidence="17" id="KW-0732">Signal</keyword>
<dbReference type="GO" id="GO:0003676">
    <property type="term" value="F:nucleic acid binding"/>
    <property type="evidence" value="ECO:0007669"/>
    <property type="project" value="InterPro"/>
</dbReference>
<gene>
    <name evidence="19" type="ORF">VP01_3973g1</name>
</gene>
<feature type="chain" id="PRO_5005568032" description="Retrovirus-related Pol polyprotein from transposon TNT 1-94-like beta-barrel domain-containing protein" evidence="17">
    <location>
        <begin position="21"/>
        <end position="412"/>
    </location>
</feature>
<evidence type="ECO:0000256" key="11">
    <source>
        <dbReference type="ARBA" id="ARBA00022842"/>
    </source>
</evidence>
<dbReference type="Proteomes" id="UP000037035">
    <property type="component" value="Unassembled WGS sequence"/>
</dbReference>
<dbReference type="GO" id="GO:0003887">
    <property type="term" value="F:DNA-directed DNA polymerase activity"/>
    <property type="evidence" value="ECO:0007669"/>
    <property type="project" value="UniProtKB-KW"/>
</dbReference>
<dbReference type="GO" id="GO:0006508">
    <property type="term" value="P:proteolysis"/>
    <property type="evidence" value="ECO:0007669"/>
    <property type="project" value="UniProtKB-KW"/>
</dbReference>
<keyword evidence="20" id="KW-1185">Reference proteome</keyword>
<evidence type="ECO:0000256" key="15">
    <source>
        <dbReference type="ARBA" id="ARBA00023113"/>
    </source>
</evidence>
<evidence type="ECO:0000256" key="3">
    <source>
        <dbReference type="ARBA" id="ARBA00022670"/>
    </source>
</evidence>
<evidence type="ECO:0000256" key="13">
    <source>
        <dbReference type="ARBA" id="ARBA00022918"/>
    </source>
</evidence>
<keyword evidence="4" id="KW-0548">Nucleotidyltransferase</keyword>
<keyword evidence="13" id="KW-0695">RNA-directed DNA polymerase</keyword>
<name>A0A0L6UT48_9BASI</name>
<feature type="domain" description="Retrovirus-related Pol polyprotein from transposon TNT 1-94-like beta-barrel" evidence="18">
    <location>
        <begin position="167"/>
        <end position="243"/>
    </location>
</feature>
<dbReference type="VEuPathDB" id="FungiDB:VP01_3973g1"/>
<keyword evidence="10" id="KW-0067">ATP-binding</keyword>
<feature type="signal peptide" evidence="17">
    <location>
        <begin position="1"/>
        <end position="20"/>
    </location>
</feature>
<dbReference type="GO" id="GO:0008233">
    <property type="term" value="F:peptidase activity"/>
    <property type="evidence" value="ECO:0007669"/>
    <property type="project" value="UniProtKB-KW"/>
</dbReference>
<comment type="function">
    <text evidence="1">The aspartyl protease (PR) mediates the proteolytic cleavages of the Gag and Gag-Pol polyproteins after assembly of the VLP.</text>
</comment>
<evidence type="ECO:0000256" key="17">
    <source>
        <dbReference type="SAM" id="SignalP"/>
    </source>
</evidence>
<evidence type="ECO:0000256" key="8">
    <source>
        <dbReference type="ARBA" id="ARBA00022759"/>
    </source>
</evidence>
<keyword evidence="16" id="KW-0233">DNA recombination</keyword>
<dbReference type="GO" id="GO:0004519">
    <property type="term" value="F:endonuclease activity"/>
    <property type="evidence" value="ECO:0007669"/>
    <property type="project" value="UniProtKB-KW"/>
</dbReference>
<evidence type="ECO:0000256" key="16">
    <source>
        <dbReference type="ARBA" id="ARBA00023172"/>
    </source>
</evidence>
<keyword evidence="14" id="KW-0239">DNA-directed DNA polymerase</keyword>
<dbReference type="EMBL" id="LAVV01009027">
    <property type="protein sequence ID" value="KNZ51387.1"/>
    <property type="molecule type" value="Genomic_DNA"/>
</dbReference>
<evidence type="ECO:0000313" key="19">
    <source>
        <dbReference type="EMBL" id="KNZ51387.1"/>
    </source>
</evidence>
<dbReference type="InterPro" id="IPR039537">
    <property type="entry name" value="Retrotran_Ty1/copia-like"/>
</dbReference>
<accession>A0A0L6UT48</accession>
<keyword evidence="8" id="KW-0255">Endonuclease</keyword>
<dbReference type="GO" id="GO:0046872">
    <property type="term" value="F:metal ion binding"/>
    <property type="evidence" value="ECO:0007669"/>
    <property type="project" value="UniProtKB-KW"/>
</dbReference>
<evidence type="ECO:0000256" key="10">
    <source>
        <dbReference type="ARBA" id="ARBA00022840"/>
    </source>
</evidence>
<organism evidence="19 20">
    <name type="scientific">Puccinia sorghi</name>
    <dbReference type="NCBI Taxonomy" id="27349"/>
    <lineage>
        <taxon>Eukaryota</taxon>
        <taxon>Fungi</taxon>
        <taxon>Dikarya</taxon>
        <taxon>Basidiomycota</taxon>
        <taxon>Pucciniomycotina</taxon>
        <taxon>Pucciniomycetes</taxon>
        <taxon>Pucciniales</taxon>
        <taxon>Pucciniaceae</taxon>
        <taxon>Puccinia</taxon>
    </lineage>
</organism>
<comment type="caution">
    <text evidence="19">The sequence shown here is derived from an EMBL/GenBank/DDBJ whole genome shotgun (WGS) entry which is preliminary data.</text>
</comment>
<evidence type="ECO:0000259" key="18">
    <source>
        <dbReference type="Pfam" id="PF22936"/>
    </source>
</evidence>
<dbReference type="PANTHER" id="PTHR42648:SF11">
    <property type="entry name" value="TRANSPOSON TY4-P GAG-POL POLYPROTEIN"/>
    <property type="match status" value="1"/>
</dbReference>
<dbReference type="SUPFAM" id="SSF53098">
    <property type="entry name" value="Ribonuclease H-like"/>
    <property type="match status" value="1"/>
</dbReference>
<keyword evidence="3" id="KW-0645">Protease</keyword>
<dbReference type="GO" id="GO:0003964">
    <property type="term" value="F:RNA-directed DNA polymerase activity"/>
    <property type="evidence" value="ECO:0007669"/>
    <property type="project" value="UniProtKB-KW"/>
</dbReference>
<evidence type="ECO:0000256" key="14">
    <source>
        <dbReference type="ARBA" id="ARBA00022932"/>
    </source>
</evidence>
<keyword evidence="6" id="KW-0479">Metal-binding</keyword>
<keyword evidence="2" id="KW-1188">Viral release from host cell</keyword>
<keyword evidence="5" id="KW-0540">Nuclease</keyword>
<dbReference type="Gene3D" id="3.30.420.10">
    <property type="entry name" value="Ribonuclease H-like superfamily/Ribonuclease H"/>
    <property type="match status" value="1"/>
</dbReference>
<evidence type="ECO:0000256" key="1">
    <source>
        <dbReference type="ARBA" id="ARBA00002180"/>
    </source>
</evidence>
<evidence type="ECO:0000256" key="12">
    <source>
        <dbReference type="ARBA" id="ARBA00022908"/>
    </source>
</evidence>
<evidence type="ECO:0000256" key="4">
    <source>
        <dbReference type="ARBA" id="ARBA00022695"/>
    </source>
</evidence>
<keyword evidence="14" id="KW-0808">Transferase</keyword>
<evidence type="ECO:0000256" key="6">
    <source>
        <dbReference type="ARBA" id="ARBA00022723"/>
    </source>
</evidence>
<dbReference type="Pfam" id="PF22936">
    <property type="entry name" value="Pol_BBD"/>
    <property type="match status" value="1"/>
</dbReference>
<dbReference type="InterPro" id="IPR012337">
    <property type="entry name" value="RNaseH-like_sf"/>
</dbReference>
<keyword evidence="12" id="KW-0229">DNA integration</keyword>
<evidence type="ECO:0000256" key="2">
    <source>
        <dbReference type="ARBA" id="ARBA00022612"/>
    </source>
</evidence>
<protein>
    <recommendedName>
        <fullName evidence="18">Retrovirus-related Pol polyprotein from transposon TNT 1-94-like beta-barrel domain-containing protein</fullName>
    </recommendedName>
</protein>
<evidence type="ECO:0000313" key="20">
    <source>
        <dbReference type="Proteomes" id="UP000037035"/>
    </source>
</evidence>
<evidence type="ECO:0000256" key="5">
    <source>
        <dbReference type="ARBA" id="ARBA00022722"/>
    </source>
</evidence>
<keyword evidence="9" id="KW-0378">Hydrolase</keyword>
<dbReference type="InterPro" id="IPR054722">
    <property type="entry name" value="PolX-like_BBD"/>
</dbReference>
<sequence>MPFYFLSCLILLACFPYVDLFSSILRRFISSEPSNCARVYNQFSHISFDISNIEKFVTEIEEDIITYDLLNRLPSSLDNIKQRITHSPEGNEIKPETLLHHLEIYLNELRVEDQRCTASTHNPNSKTHTKDKCWAIYPEKCGAFLKKRDESQVSYFSTLSSLSTPVFILDSGSSSHMVSDQNLFTNLDESKDGVINTSCGLSTLKIKGKGSIKLKFKDQTVVFHNVLFFPKITINVISVRHLLFEQCQINFDINHFTILKNEVPFLDGHYENNLPILKLKPIVHHSSHLSSAEILHKSLGHVSFCRLRQKLGIPIKASETCKSCAVVKITKASFKHQTSPAGKPFEELHLDLIGPISPLSHKQHKYILTIVDGYTRFVAAIPLTTKSEVFSTLSRAIEIEAKRLGYYPSFAF</sequence>
<keyword evidence="7" id="KW-0547">Nucleotide-binding</keyword>